<dbReference type="InterPro" id="IPR012132">
    <property type="entry name" value="GMC_OxRdtase"/>
</dbReference>
<evidence type="ECO:0000259" key="5">
    <source>
        <dbReference type="PROSITE" id="PS00624"/>
    </source>
</evidence>
<accession>A0A9N9S2Q7</accession>
<dbReference type="Pfam" id="PF05199">
    <property type="entry name" value="GMC_oxred_C"/>
    <property type="match status" value="1"/>
</dbReference>
<feature type="domain" description="Glucose-methanol-choline oxidoreductase N-terminal" evidence="5">
    <location>
        <begin position="314"/>
        <end position="328"/>
    </location>
</feature>
<evidence type="ECO:0000313" key="6">
    <source>
        <dbReference type="EMBL" id="CAG9808713.1"/>
    </source>
</evidence>
<dbReference type="AlphaFoldDB" id="A0A9N9S2Q7"/>
<protein>
    <recommendedName>
        <fullName evidence="4 5">Glucose-methanol-choline oxidoreductase N-terminal domain-containing protein</fullName>
    </recommendedName>
</protein>
<evidence type="ECO:0000256" key="1">
    <source>
        <dbReference type="ARBA" id="ARBA00010790"/>
    </source>
</evidence>
<keyword evidence="7" id="KW-1185">Reference proteome</keyword>
<dbReference type="EMBL" id="OU895879">
    <property type="protein sequence ID" value="CAG9808713.1"/>
    <property type="molecule type" value="Genomic_DNA"/>
</dbReference>
<evidence type="ECO:0000256" key="2">
    <source>
        <dbReference type="RuleBase" id="RU003968"/>
    </source>
</evidence>
<keyword evidence="3" id="KW-0812">Transmembrane</keyword>
<dbReference type="SUPFAM" id="SSF51905">
    <property type="entry name" value="FAD/NAD(P)-binding domain"/>
    <property type="match status" value="1"/>
</dbReference>
<dbReference type="PANTHER" id="PTHR11552:SF186">
    <property type="entry name" value="GLUCOSE-METHANOL-CHOLINE OXIDOREDUCTASE N-TERMINAL DOMAIN-CONTAINING PROTEIN"/>
    <property type="match status" value="1"/>
</dbReference>
<reference evidence="6" key="2">
    <citation type="submission" date="2022-10" db="EMBL/GenBank/DDBJ databases">
        <authorList>
            <consortium name="ENA_rothamsted_submissions"/>
            <consortium name="culmorum"/>
            <person name="King R."/>
        </authorList>
    </citation>
    <scope>NUCLEOTIDE SEQUENCE</scope>
</reference>
<feature type="transmembrane region" description="Helical" evidence="3">
    <location>
        <begin position="12"/>
        <end position="33"/>
    </location>
</feature>
<dbReference type="GO" id="GO:0016614">
    <property type="term" value="F:oxidoreductase activity, acting on CH-OH group of donors"/>
    <property type="evidence" value="ECO:0007669"/>
    <property type="project" value="InterPro"/>
</dbReference>
<evidence type="ECO:0000256" key="3">
    <source>
        <dbReference type="SAM" id="Phobius"/>
    </source>
</evidence>
<name>A0A9N9S2Q7_9DIPT</name>
<dbReference type="PANTHER" id="PTHR11552">
    <property type="entry name" value="GLUCOSE-METHANOL-CHOLINE GMC OXIDOREDUCTASE"/>
    <property type="match status" value="1"/>
</dbReference>
<evidence type="ECO:0000259" key="4">
    <source>
        <dbReference type="PROSITE" id="PS00623"/>
    </source>
</evidence>
<dbReference type="Proteomes" id="UP001153620">
    <property type="component" value="Chromosome 3"/>
</dbReference>
<dbReference type="PROSITE" id="PS00623">
    <property type="entry name" value="GMC_OXRED_1"/>
    <property type="match status" value="1"/>
</dbReference>
<organism evidence="6 7">
    <name type="scientific">Chironomus riparius</name>
    <dbReference type="NCBI Taxonomy" id="315576"/>
    <lineage>
        <taxon>Eukaryota</taxon>
        <taxon>Metazoa</taxon>
        <taxon>Ecdysozoa</taxon>
        <taxon>Arthropoda</taxon>
        <taxon>Hexapoda</taxon>
        <taxon>Insecta</taxon>
        <taxon>Pterygota</taxon>
        <taxon>Neoptera</taxon>
        <taxon>Endopterygota</taxon>
        <taxon>Diptera</taxon>
        <taxon>Nematocera</taxon>
        <taxon>Chironomoidea</taxon>
        <taxon>Chironomidae</taxon>
        <taxon>Chironominae</taxon>
        <taxon>Chironomus</taxon>
    </lineage>
</organism>
<feature type="transmembrane region" description="Helical" evidence="3">
    <location>
        <begin position="54"/>
        <end position="72"/>
    </location>
</feature>
<proteinExistence type="inferred from homology"/>
<dbReference type="OrthoDB" id="269227at2759"/>
<keyword evidence="3" id="KW-1133">Transmembrane helix</keyword>
<dbReference type="Pfam" id="PF00732">
    <property type="entry name" value="GMC_oxred_N"/>
    <property type="match status" value="1"/>
</dbReference>
<dbReference type="PROSITE" id="PS00624">
    <property type="entry name" value="GMC_OXRED_2"/>
    <property type="match status" value="1"/>
</dbReference>
<evidence type="ECO:0000313" key="7">
    <source>
        <dbReference type="Proteomes" id="UP001153620"/>
    </source>
</evidence>
<dbReference type="GO" id="GO:0050660">
    <property type="term" value="F:flavin adenine dinucleotide binding"/>
    <property type="evidence" value="ECO:0007669"/>
    <property type="project" value="InterPro"/>
</dbReference>
<keyword evidence="2" id="KW-0274">FAD</keyword>
<keyword evidence="2" id="KW-0285">Flavoprotein</keyword>
<gene>
    <name evidence="6" type="ORF">CHIRRI_LOCUS11550</name>
</gene>
<dbReference type="InterPro" id="IPR036188">
    <property type="entry name" value="FAD/NAD-bd_sf"/>
</dbReference>
<dbReference type="SUPFAM" id="SSF54373">
    <property type="entry name" value="FAD-linked reductases, C-terminal domain"/>
    <property type="match status" value="1"/>
</dbReference>
<comment type="similarity">
    <text evidence="1 2">Belongs to the GMC oxidoreductase family.</text>
</comment>
<keyword evidence="3" id="KW-0472">Membrane</keyword>
<reference evidence="6" key="1">
    <citation type="submission" date="2022-01" db="EMBL/GenBank/DDBJ databases">
        <authorList>
            <person name="King R."/>
        </authorList>
    </citation>
    <scope>NUCLEOTIDE SEQUENCE</scope>
</reference>
<dbReference type="Gene3D" id="3.30.560.10">
    <property type="entry name" value="Glucose Oxidase, domain 3"/>
    <property type="match status" value="1"/>
</dbReference>
<dbReference type="Gene3D" id="3.50.50.60">
    <property type="entry name" value="FAD/NAD(P)-binding domain"/>
    <property type="match status" value="1"/>
</dbReference>
<dbReference type="InterPro" id="IPR000172">
    <property type="entry name" value="GMC_OxRdtase_N"/>
</dbReference>
<sequence length="720" mass="82713">MVTLAGTYSALRILFSYGPGFLMLMLLDSSIWMQRPDIVDYKNRVRDIPTQHIYNVYDFIIIGGGSAGAVLANRLSEISEWNILLLEAGPDETYLSEVPLVFPTLQQSDLDWKFRTEPSENYCLAMNGGRCNWPRGKVLGGSSVLNAMLYVRGNKKDYDEWESLGNPGWGFKDVLHYFKKLESVKIPHIRNNPIRGSRGPMHVEYFRYVSPLSEIFLEAAAEMKLLNPNNDFNGEVQTGFGRSQGSLRDGLRMSTAKAYLRPARHRDNLHISLKSYVEKILINPDTKEAYGVQFSKDDRKYVVFANKEVILSAGAIQSPQILMISGVGPKKHLEDKNIKVIHHLPGVGENLQDHIASGGLSFLITNPVNNESLSIVVPKLLQVETVREFTLEHRGPLYAMPACEVMGFVNTKYQDPKEDRPDIQFFLASFADSSDGGMFGKRASGISDDYYAEVYESILFRDATMIAPLLMRPKSRGKILLKDNNPYSYPLIYPNYFSHPQDIKVMVEGSKIGYRMMQTKVLRALNATLNPNTVPECEKYERLSDEFWACLARHYTQTIYHPSGTAKMGPSDDPMAVVDSKLQVYGIKQLRVVDCSIMPTITTGNTNVPTIMIAEKASDMIKLKYLASRNMHRKDFDYVPEHRQMDYYNRHMDDYDRPENNYIRHRSEYDRSADNYNPHRDDYDRFRDYHREYDSHLDNYRRPINTYDRNIQEYNLIRSH</sequence>
<feature type="domain" description="Glucose-methanol-choline oxidoreductase N-terminal" evidence="4">
    <location>
        <begin position="136"/>
        <end position="159"/>
    </location>
</feature>
<dbReference type="InterPro" id="IPR007867">
    <property type="entry name" value="GMC_OxRtase_C"/>
</dbReference>